<evidence type="ECO:0000313" key="1">
    <source>
        <dbReference type="EMBL" id="GMR55198.1"/>
    </source>
</evidence>
<accession>A0AAN5I7F0</accession>
<keyword evidence="2" id="KW-1185">Reference proteome</keyword>
<dbReference type="AlphaFoldDB" id="A0AAN5I7F0"/>
<feature type="non-terminal residue" evidence="1">
    <location>
        <position position="133"/>
    </location>
</feature>
<sequence length="133" mass="14579">CLSYIHQFAHCVLLGNFTSTLMCTIPSVEMVKKTDKATCTENIPEKPIKASYIQHPNTTTGKIFAIDTSKAILCGNDLSIIDATLPDNSSKLLGNTPDTKLTWDNQLGSWMLSEGSLQIYVRAAQCIKPLDSE</sequence>
<feature type="non-terminal residue" evidence="1">
    <location>
        <position position="1"/>
    </location>
</feature>
<gene>
    <name evidence="1" type="ORF">PMAYCL1PPCAC_25393</name>
</gene>
<comment type="caution">
    <text evidence="1">The sequence shown here is derived from an EMBL/GenBank/DDBJ whole genome shotgun (WGS) entry which is preliminary data.</text>
</comment>
<evidence type="ECO:0000313" key="2">
    <source>
        <dbReference type="Proteomes" id="UP001328107"/>
    </source>
</evidence>
<proteinExistence type="predicted"/>
<organism evidence="1 2">
    <name type="scientific">Pristionchus mayeri</name>
    <dbReference type="NCBI Taxonomy" id="1317129"/>
    <lineage>
        <taxon>Eukaryota</taxon>
        <taxon>Metazoa</taxon>
        <taxon>Ecdysozoa</taxon>
        <taxon>Nematoda</taxon>
        <taxon>Chromadorea</taxon>
        <taxon>Rhabditida</taxon>
        <taxon>Rhabditina</taxon>
        <taxon>Diplogasteromorpha</taxon>
        <taxon>Diplogasteroidea</taxon>
        <taxon>Neodiplogasteridae</taxon>
        <taxon>Pristionchus</taxon>
    </lineage>
</organism>
<dbReference type="Proteomes" id="UP001328107">
    <property type="component" value="Unassembled WGS sequence"/>
</dbReference>
<name>A0AAN5I7F0_9BILA</name>
<protein>
    <submittedName>
        <fullName evidence="1">Uncharacterized protein</fullName>
    </submittedName>
</protein>
<reference evidence="2" key="1">
    <citation type="submission" date="2022-10" db="EMBL/GenBank/DDBJ databases">
        <title>Genome assembly of Pristionchus species.</title>
        <authorList>
            <person name="Yoshida K."/>
            <person name="Sommer R.J."/>
        </authorList>
    </citation>
    <scope>NUCLEOTIDE SEQUENCE [LARGE SCALE GENOMIC DNA]</scope>
    <source>
        <strain evidence="2">RS5460</strain>
    </source>
</reference>
<dbReference type="EMBL" id="BTRK01000005">
    <property type="protein sequence ID" value="GMR55198.1"/>
    <property type="molecule type" value="Genomic_DNA"/>
</dbReference>